<proteinExistence type="predicted"/>
<feature type="compositionally biased region" description="Basic residues" evidence="1">
    <location>
        <begin position="16"/>
        <end position="25"/>
    </location>
</feature>
<evidence type="ECO:0000256" key="1">
    <source>
        <dbReference type="SAM" id="MobiDB-lite"/>
    </source>
</evidence>
<keyword evidence="3" id="KW-1185">Reference proteome</keyword>
<sequence>MARYGKEYSSYNRNRSCSRNRKQKGNRILSHESQSDDSHKSSFEKSKKYNPSQRKSNQHDKEDSDSLYILAILLYYDALSNFIIDNSSISRDDY</sequence>
<name>A0A9N9CYI1_9GLOM</name>
<comment type="caution">
    <text evidence="2">The sequence shown here is derived from an EMBL/GenBank/DDBJ whole genome shotgun (WGS) entry which is preliminary data.</text>
</comment>
<dbReference type="Proteomes" id="UP000789570">
    <property type="component" value="Unassembled WGS sequence"/>
</dbReference>
<feature type="compositionally biased region" description="Basic and acidic residues" evidence="1">
    <location>
        <begin position="29"/>
        <end position="47"/>
    </location>
</feature>
<evidence type="ECO:0000313" key="2">
    <source>
        <dbReference type="EMBL" id="CAG8619233.1"/>
    </source>
</evidence>
<organism evidence="2 3">
    <name type="scientific">Funneliformis caledonium</name>
    <dbReference type="NCBI Taxonomy" id="1117310"/>
    <lineage>
        <taxon>Eukaryota</taxon>
        <taxon>Fungi</taxon>
        <taxon>Fungi incertae sedis</taxon>
        <taxon>Mucoromycota</taxon>
        <taxon>Glomeromycotina</taxon>
        <taxon>Glomeromycetes</taxon>
        <taxon>Glomerales</taxon>
        <taxon>Glomeraceae</taxon>
        <taxon>Funneliformis</taxon>
    </lineage>
</organism>
<evidence type="ECO:0000313" key="3">
    <source>
        <dbReference type="Proteomes" id="UP000789570"/>
    </source>
</evidence>
<dbReference type="EMBL" id="CAJVPQ010003142">
    <property type="protein sequence ID" value="CAG8619233.1"/>
    <property type="molecule type" value="Genomic_DNA"/>
</dbReference>
<dbReference type="AlphaFoldDB" id="A0A9N9CYI1"/>
<feature type="region of interest" description="Disordered" evidence="1">
    <location>
        <begin position="1"/>
        <end position="62"/>
    </location>
</feature>
<gene>
    <name evidence="2" type="ORF">FCALED_LOCUS9467</name>
</gene>
<accession>A0A9N9CYI1</accession>
<reference evidence="2" key="1">
    <citation type="submission" date="2021-06" db="EMBL/GenBank/DDBJ databases">
        <authorList>
            <person name="Kallberg Y."/>
            <person name="Tangrot J."/>
            <person name="Rosling A."/>
        </authorList>
    </citation>
    <scope>NUCLEOTIDE SEQUENCE</scope>
    <source>
        <strain evidence="2">UK204</strain>
    </source>
</reference>
<protein>
    <submittedName>
        <fullName evidence="2">9952_t:CDS:1</fullName>
    </submittedName>
</protein>